<comment type="similarity">
    <text evidence="1">Belongs to the HipA Ser/Thr kinase family.</text>
</comment>
<feature type="domain" description="HipA-like C-terminal" evidence="4">
    <location>
        <begin position="162"/>
        <end position="380"/>
    </location>
</feature>
<dbReference type="InterPro" id="IPR052028">
    <property type="entry name" value="HipA_Ser/Thr_kinase"/>
</dbReference>
<dbReference type="PANTHER" id="PTHR37419:SF8">
    <property type="entry name" value="TOXIN YJJJ"/>
    <property type="match status" value="1"/>
</dbReference>
<accession>A0ABQ6A1L6</accession>
<keyword evidence="7" id="KW-1185">Reference proteome</keyword>
<dbReference type="Pfam" id="PF07804">
    <property type="entry name" value="HipA_C"/>
    <property type="match status" value="1"/>
</dbReference>
<proteinExistence type="inferred from homology"/>
<evidence type="ECO:0000259" key="5">
    <source>
        <dbReference type="Pfam" id="PF13657"/>
    </source>
</evidence>
<dbReference type="InterPro" id="IPR012893">
    <property type="entry name" value="HipA-like_C"/>
</dbReference>
<dbReference type="Pfam" id="PF13657">
    <property type="entry name" value="Couple_hipA"/>
    <property type="match status" value="1"/>
</dbReference>
<dbReference type="RefSeq" id="WP_027851545.1">
    <property type="nucleotide sequence ID" value="NZ_BSOR01000078.1"/>
</dbReference>
<evidence type="ECO:0000256" key="2">
    <source>
        <dbReference type="ARBA" id="ARBA00022679"/>
    </source>
</evidence>
<protein>
    <submittedName>
        <fullName evidence="6">Toxin HipA</fullName>
    </submittedName>
</protein>
<dbReference type="PANTHER" id="PTHR37419">
    <property type="entry name" value="SERINE/THREONINE-PROTEIN KINASE TOXIN HIPA"/>
    <property type="match status" value="1"/>
</dbReference>
<evidence type="ECO:0000256" key="3">
    <source>
        <dbReference type="ARBA" id="ARBA00022777"/>
    </source>
</evidence>
<dbReference type="InterPro" id="IPR017508">
    <property type="entry name" value="HipA_N1"/>
</dbReference>
<reference evidence="7" key="1">
    <citation type="journal article" date="2019" name="Int. J. Syst. Evol. Microbiol.">
        <title>The Global Catalogue of Microorganisms (GCM) 10K type strain sequencing project: providing services to taxonomists for standard genome sequencing and annotation.</title>
        <authorList>
            <consortium name="The Broad Institute Genomics Platform"/>
            <consortium name="The Broad Institute Genome Sequencing Center for Infectious Disease"/>
            <person name="Wu L."/>
            <person name="Ma J."/>
        </authorList>
    </citation>
    <scope>NUCLEOTIDE SEQUENCE [LARGE SCALE GENOMIC DNA]</scope>
    <source>
        <strain evidence="7">NBRC 100033</strain>
    </source>
</reference>
<keyword evidence="2" id="KW-0808">Transferase</keyword>
<dbReference type="Proteomes" id="UP001156682">
    <property type="component" value="Unassembled WGS sequence"/>
</dbReference>
<feature type="domain" description="HipA N-terminal subdomain 1" evidence="5">
    <location>
        <begin position="16"/>
        <end position="118"/>
    </location>
</feature>
<evidence type="ECO:0000313" key="6">
    <source>
        <dbReference type="EMBL" id="GLR65160.1"/>
    </source>
</evidence>
<comment type="caution">
    <text evidence="6">The sequence shown here is derived from an EMBL/GenBank/DDBJ whole genome shotgun (WGS) entry which is preliminary data.</text>
</comment>
<dbReference type="EMBL" id="BSOR01000078">
    <property type="protein sequence ID" value="GLR65160.1"/>
    <property type="molecule type" value="Genomic_DNA"/>
</dbReference>
<evidence type="ECO:0000259" key="4">
    <source>
        <dbReference type="Pfam" id="PF07804"/>
    </source>
</evidence>
<evidence type="ECO:0000313" key="7">
    <source>
        <dbReference type="Proteomes" id="UP001156682"/>
    </source>
</evidence>
<gene>
    <name evidence="6" type="ORF">GCM10007878_25990</name>
</gene>
<name>A0ABQ6A1L6_9GAMM</name>
<evidence type="ECO:0000256" key="1">
    <source>
        <dbReference type="ARBA" id="ARBA00010164"/>
    </source>
</evidence>
<keyword evidence="3" id="KW-0418">Kinase</keyword>
<organism evidence="6 7">
    <name type="scientific">Marinospirillum insulare</name>
    <dbReference type="NCBI Taxonomy" id="217169"/>
    <lineage>
        <taxon>Bacteria</taxon>
        <taxon>Pseudomonadati</taxon>
        <taxon>Pseudomonadota</taxon>
        <taxon>Gammaproteobacteria</taxon>
        <taxon>Oceanospirillales</taxon>
        <taxon>Oceanospirillaceae</taxon>
        <taxon>Marinospirillum</taxon>
    </lineage>
</organism>
<sequence length="417" mass="46650">MVAQVNVFYEGWGERWHWGTLAMATTQNSPILFEYTPEALRQGLELSALHLPLNSRTYSDFPSFNERLPGVLADALPDGWGRLLMDRLFRKRGIDPSQVTVLERLTHISDTAMGAFSFHPEVSLTDKSTQDIPLDLLAREAQAVLEGDDSELLAQLVDMGGSPQGARPKALVYRCEESQRTSTVNFEGAEPWLIKFPAKSEHFEVCAIEYIYAACAFQCGLDVPQVEYFDLGSDLAAFGAKRFDRQGELRVPMQSLAGYLNTDFRIPNCDYDGFIRATGHITQGDDSAVKDAFARALFNVIFNNRDDHTKNFSYVLNQQRRWALAPAYDLTYNEGPNGYHQMSVIGEAQVISRGAVLALAKVASISASEVDKMIDKFATVASQFSALCTEFFYQEIRPATLKQIQQTLNKNLIAIRQ</sequence>